<dbReference type="InterPro" id="IPR032675">
    <property type="entry name" value="LRR_dom_sf"/>
</dbReference>
<dbReference type="OrthoDB" id="439743at2759"/>
<name>A0A9P1GR11_9DINO</name>
<dbReference type="EMBL" id="CAMXCT020006742">
    <property type="protein sequence ID" value="CAL1172667.1"/>
    <property type="molecule type" value="Genomic_DNA"/>
</dbReference>
<evidence type="ECO:0000256" key="1">
    <source>
        <dbReference type="SAM" id="MobiDB-lite"/>
    </source>
</evidence>
<reference evidence="3 4" key="2">
    <citation type="submission" date="2024-05" db="EMBL/GenBank/DDBJ databases">
        <authorList>
            <person name="Chen Y."/>
            <person name="Shah S."/>
            <person name="Dougan E. K."/>
            <person name="Thang M."/>
            <person name="Chan C."/>
        </authorList>
    </citation>
    <scope>NUCLEOTIDE SEQUENCE [LARGE SCALE GENOMIC DNA]</scope>
</reference>
<keyword evidence="4" id="KW-1185">Reference proteome</keyword>
<dbReference type="EMBL" id="CAMXCT030006742">
    <property type="protein sequence ID" value="CAL4806604.1"/>
    <property type="molecule type" value="Genomic_DNA"/>
</dbReference>
<dbReference type="Proteomes" id="UP001152797">
    <property type="component" value="Unassembled WGS sequence"/>
</dbReference>
<dbReference type="AlphaFoldDB" id="A0A9P1GR11"/>
<protein>
    <submittedName>
        <fullName evidence="3">FNIP repeat-containing protein DDB_G0289381</fullName>
    </submittedName>
</protein>
<comment type="caution">
    <text evidence="2">The sequence shown here is derived from an EMBL/GenBank/DDBJ whole genome shotgun (WGS) entry which is preliminary data.</text>
</comment>
<dbReference type="PANTHER" id="PTHR32134:SF169">
    <property type="entry name" value="FNIP REPEAT-CONTAINING PROTEIN-RELATED"/>
    <property type="match status" value="1"/>
</dbReference>
<organism evidence="2">
    <name type="scientific">Cladocopium goreaui</name>
    <dbReference type="NCBI Taxonomy" id="2562237"/>
    <lineage>
        <taxon>Eukaryota</taxon>
        <taxon>Sar</taxon>
        <taxon>Alveolata</taxon>
        <taxon>Dinophyceae</taxon>
        <taxon>Suessiales</taxon>
        <taxon>Symbiodiniaceae</taxon>
        <taxon>Cladocopium</taxon>
    </lineage>
</organism>
<dbReference type="PANTHER" id="PTHR32134">
    <property type="entry name" value="FNIP REPEAT-CONTAINING PROTEIN"/>
    <property type="match status" value="1"/>
</dbReference>
<evidence type="ECO:0000313" key="2">
    <source>
        <dbReference type="EMBL" id="CAI4019292.1"/>
    </source>
</evidence>
<feature type="compositionally biased region" description="Basic and acidic residues" evidence="1">
    <location>
        <begin position="10"/>
        <end position="21"/>
    </location>
</feature>
<reference evidence="2" key="1">
    <citation type="submission" date="2022-10" db="EMBL/GenBank/DDBJ databases">
        <authorList>
            <person name="Chen Y."/>
            <person name="Dougan E. K."/>
            <person name="Chan C."/>
            <person name="Rhodes N."/>
            <person name="Thang M."/>
        </authorList>
    </citation>
    <scope>NUCLEOTIDE SEQUENCE</scope>
</reference>
<dbReference type="Pfam" id="PF05725">
    <property type="entry name" value="FNIP"/>
    <property type="match status" value="3"/>
</dbReference>
<sequence length="292" mass="31758">MDTSGRVRRGVTDDSRNELGRKRPRRSPSTSTAPEASGEGKSLEIKGLDGSTFELQVCDDATVEDVYKYTSAKIGLESGRKLLMTSGCIMLDYSRPLLQQVQGGEISFIVQRISLNDFAKHFWNAIQAETKECLTAEDVITIRAAAVVSIHLGKFPVSIHLGKFGDDLGGLTLPCSLQTLTFGHGFNKSLAGFTLPSSLQTLTFGQFFDHSLAGVTLPSSLQTLTFGERFSQSLAGVTLPSSLHTLTCGERFNQSLANVTLPSSLQTLTFGVWFDQSLAGVTFKHLELWGWV</sequence>
<evidence type="ECO:0000313" key="4">
    <source>
        <dbReference type="Proteomes" id="UP001152797"/>
    </source>
</evidence>
<dbReference type="InterPro" id="IPR008615">
    <property type="entry name" value="FNIP"/>
</dbReference>
<dbReference type="InterPro" id="IPR051251">
    <property type="entry name" value="STK_FNIP-Repeat"/>
</dbReference>
<dbReference type="Gene3D" id="3.80.10.10">
    <property type="entry name" value="Ribonuclease Inhibitor"/>
    <property type="match status" value="1"/>
</dbReference>
<dbReference type="EMBL" id="CAMXCT010006742">
    <property type="protein sequence ID" value="CAI4019292.1"/>
    <property type="molecule type" value="Genomic_DNA"/>
</dbReference>
<evidence type="ECO:0000313" key="3">
    <source>
        <dbReference type="EMBL" id="CAL4806604.1"/>
    </source>
</evidence>
<gene>
    <name evidence="2" type="ORF">C1SCF055_LOCUS43801</name>
</gene>
<feature type="region of interest" description="Disordered" evidence="1">
    <location>
        <begin position="1"/>
        <end position="41"/>
    </location>
</feature>
<proteinExistence type="predicted"/>
<accession>A0A9P1GR11</accession>
<dbReference type="CDD" id="cd17039">
    <property type="entry name" value="Ubl_ubiquitin_like"/>
    <property type="match status" value="1"/>
</dbReference>